<evidence type="ECO:0000256" key="3">
    <source>
        <dbReference type="ARBA" id="ARBA00022737"/>
    </source>
</evidence>
<protein>
    <recommendedName>
        <fullName evidence="7">EGF-like domain-containing protein</fullName>
    </recommendedName>
</protein>
<evidence type="ECO:0000256" key="1">
    <source>
        <dbReference type="ARBA" id="ARBA00022536"/>
    </source>
</evidence>
<dbReference type="Gene3D" id="4.10.400.10">
    <property type="entry name" value="Low-density Lipoprotein Receptor"/>
    <property type="match status" value="3"/>
</dbReference>
<dbReference type="AlphaFoldDB" id="A0A2A2JCE1"/>
<dbReference type="PANTHER" id="PTHR24039:SF40">
    <property type="entry name" value="TRANSMEMBRANE MATRIX RECEPTOR MUP-4"/>
    <property type="match status" value="1"/>
</dbReference>
<dbReference type="OrthoDB" id="6516201at2759"/>
<dbReference type="PROSITE" id="PS50068">
    <property type="entry name" value="LDLRA_2"/>
    <property type="match status" value="2"/>
</dbReference>
<dbReference type="Gene3D" id="2.10.25.10">
    <property type="entry name" value="Laminin"/>
    <property type="match status" value="3"/>
</dbReference>
<dbReference type="STRING" id="2018661.A0A2A2JCE1"/>
<keyword evidence="9" id="KW-1185">Reference proteome</keyword>
<dbReference type="PRINTS" id="PR00261">
    <property type="entry name" value="LDLRECEPTOR"/>
</dbReference>
<evidence type="ECO:0000313" key="8">
    <source>
        <dbReference type="EMBL" id="PAV59373.1"/>
    </source>
</evidence>
<dbReference type="PANTHER" id="PTHR24039">
    <property type="entry name" value="FIBRILLIN-RELATED"/>
    <property type="match status" value="1"/>
</dbReference>
<dbReference type="CDD" id="cd00112">
    <property type="entry name" value="LDLa"/>
    <property type="match status" value="2"/>
</dbReference>
<feature type="domain" description="EGF-like" evidence="7">
    <location>
        <begin position="447"/>
        <end position="484"/>
    </location>
</feature>
<sequence>MSEIGFCRIRGLQSTAASKANLVCLPWQFDCHFGAPRCISKIQVNNGKIDCYSGIDEGCPSHFFVCRDKSNCIEPKRFQDGRRDCQDGSDEPCPAGSFPCRDGKKCINQKMFQDGTAQCDDGSDEECTASQIECGCGKIRCVDRIRVADGSWDCEEGDDEMVDQVKHQNATCKDGSKRRVGTNTLSIGSIELCKGKNNCLQELGEICIAVAGSWRCICKIGTIRPPGSVRCIPVDQLDSYLRSPSSNCTEMRNDVNKLIGSLRKADNYPKEPKLQREFRRSPQKFAPPISRSGFSHAVPSPFKSPFVLSGDTGTEVSTSSKFVKKNKKEEVINPSTIDTYGLEFKFAKQRDDVSCDPNSVTACAGKNQACLQNPDGIYRCGCDQTSTFVNGTCIELVNECSDSNLNTCDPAAICMDSALGYECLCNEGYLDLSKEPQIRPGRKCVKLINECASKNGCDPNAKCIDKPIGYACRCNSGYVDVSPEGARNPGKKCIKAVDECSDKTLNDCDPNAICRDEMVGFSCRCKFGFADMSKDPEKPGRLCTLLSLDCRGCNSTTSQCVPTKTGNLVCACLPGYVDLNPMSPGQNCSKESSGGQGTSKGSEDEIIQISQLGPEKLGDFAPGSLIHS</sequence>
<evidence type="ECO:0000256" key="5">
    <source>
        <dbReference type="PROSITE-ProRule" id="PRU00076"/>
    </source>
</evidence>
<proteinExistence type="predicted"/>
<dbReference type="InterPro" id="IPR036055">
    <property type="entry name" value="LDL_receptor-like_sf"/>
</dbReference>
<accession>A0A2A2JCE1</accession>
<dbReference type="PROSITE" id="PS00010">
    <property type="entry name" value="ASX_HYDROXYL"/>
    <property type="match status" value="3"/>
</dbReference>
<dbReference type="InterPro" id="IPR000742">
    <property type="entry name" value="EGF"/>
</dbReference>
<dbReference type="Pfam" id="PF07645">
    <property type="entry name" value="EGF_CA"/>
    <property type="match status" value="3"/>
</dbReference>
<feature type="region of interest" description="Disordered" evidence="6">
    <location>
        <begin position="585"/>
        <end position="628"/>
    </location>
</feature>
<comment type="caution">
    <text evidence="5">Lacks conserved residue(s) required for the propagation of feature annotation.</text>
</comment>
<dbReference type="EMBL" id="LIAE01010527">
    <property type="protein sequence ID" value="PAV59373.1"/>
    <property type="molecule type" value="Genomic_DNA"/>
</dbReference>
<organism evidence="8 9">
    <name type="scientific">Diploscapter pachys</name>
    <dbReference type="NCBI Taxonomy" id="2018661"/>
    <lineage>
        <taxon>Eukaryota</taxon>
        <taxon>Metazoa</taxon>
        <taxon>Ecdysozoa</taxon>
        <taxon>Nematoda</taxon>
        <taxon>Chromadorea</taxon>
        <taxon>Rhabditida</taxon>
        <taxon>Rhabditina</taxon>
        <taxon>Rhabditomorpha</taxon>
        <taxon>Rhabditoidea</taxon>
        <taxon>Rhabditidae</taxon>
        <taxon>Diploscapter</taxon>
    </lineage>
</organism>
<dbReference type="InterPro" id="IPR001881">
    <property type="entry name" value="EGF-like_Ca-bd_dom"/>
</dbReference>
<evidence type="ECO:0000256" key="2">
    <source>
        <dbReference type="ARBA" id="ARBA00022729"/>
    </source>
</evidence>
<evidence type="ECO:0000313" key="9">
    <source>
        <dbReference type="Proteomes" id="UP000218231"/>
    </source>
</evidence>
<feature type="domain" description="EGF-like" evidence="7">
    <location>
        <begin position="396"/>
        <end position="435"/>
    </location>
</feature>
<dbReference type="Proteomes" id="UP000218231">
    <property type="component" value="Unassembled WGS sequence"/>
</dbReference>
<evidence type="ECO:0000256" key="4">
    <source>
        <dbReference type="ARBA" id="ARBA00023157"/>
    </source>
</evidence>
<keyword evidence="4" id="KW-1015">Disulfide bond</keyword>
<keyword evidence="3" id="KW-0677">Repeat</keyword>
<dbReference type="SUPFAM" id="SSF57196">
    <property type="entry name" value="EGF/Laminin"/>
    <property type="match status" value="1"/>
</dbReference>
<dbReference type="InterPro" id="IPR049883">
    <property type="entry name" value="NOTCH1_EGF-like"/>
</dbReference>
<dbReference type="InterPro" id="IPR002172">
    <property type="entry name" value="LDrepeatLR_classA_rpt"/>
</dbReference>
<dbReference type="InterPro" id="IPR000152">
    <property type="entry name" value="EGF-type_Asp/Asn_hydroxyl_site"/>
</dbReference>
<dbReference type="PROSITE" id="PS50026">
    <property type="entry name" value="EGF_3"/>
    <property type="match status" value="3"/>
</dbReference>
<dbReference type="GO" id="GO:0005509">
    <property type="term" value="F:calcium ion binding"/>
    <property type="evidence" value="ECO:0007669"/>
    <property type="project" value="InterPro"/>
</dbReference>
<dbReference type="Pfam" id="PF00057">
    <property type="entry name" value="Ldl_recept_a"/>
    <property type="match status" value="1"/>
</dbReference>
<dbReference type="CDD" id="cd00054">
    <property type="entry name" value="EGF_CA"/>
    <property type="match status" value="1"/>
</dbReference>
<evidence type="ECO:0000259" key="7">
    <source>
        <dbReference type="PROSITE" id="PS50026"/>
    </source>
</evidence>
<reference evidence="8 9" key="1">
    <citation type="journal article" date="2017" name="Curr. Biol.">
        <title>Genome architecture and evolution of a unichromosomal asexual nematode.</title>
        <authorList>
            <person name="Fradin H."/>
            <person name="Zegar C."/>
            <person name="Gutwein M."/>
            <person name="Lucas J."/>
            <person name="Kovtun M."/>
            <person name="Corcoran D."/>
            <person name="Baugh L.R."/>
            <person name="Kiontke K."/>
            <person name="Gunsalus K."/>
            <person name="Fitch D.H."/>
            <person name="Piano F."/>
        </authorList>
    </citation>
    <scope>NUCLEOTIDE SEQUENCE [LARGE SCALE GENOMIC DNA]</scope>
    <source>
        <strain evidence="8">PF1309</strain>
    </source>
</reference>
<gene>
    <name evidence="8" type="ORF">WR25_03506</name>
</gene>
<dbReference type="SMART" id="SM00181">
    <property type="entry name" value="EGF"/>
    <property type="match status" value="6"/>
</dbReference>
<feature type="domain" description="EGF-like" evidence="7">
    <location>
        <begin position="496"/>
        <end position="537"/>
    </location>
</feature>
<dbReference type="SUPFAM" id="SSF57424">
    <property type="entry name" value="LDL receptor-like module"/>
    <property type="match status" value="3"/>
</dbReference>
<dbReference type="SMART" id="SM00192">
    <property type="entry name" value="LDLa"/>
    <property type="match status" value="4"/>
</dbReference>
<evidence type="ECO:0000256" key="6">
    <source>
        <dbReference type="SAM" id="MobiDB-lite"/>
    </source>
</evidence>
<comment type="caution">
    <text evidence="8">The sequence shown here is derived from an EMBL/GenBank/DDBJ whole genome shotgun (WGS) entry which is preliminary data.</text>
</comment>
<keyword evidence="2" id="KW-0732">Signal</keyword>
<name>A0A2A2JCE1_9BILA</name>
<dbReference type="SMART" id="SM00179">
    <property type="entry name" value="EGF_CA"/>
    <property type="match status" value="3"/>
</dbReference>
<keyword evidence="1 5" id="KW-0245">EGF-like domain</keyword>